<proteinExistence type="predicted"/>
<evidence type="ECO:0000313" key="2">
    <source>
        <dbReference type="EMBL" id="REG92673.1"/>
    </source>
</evidence>
<sequence>MSNSMITIISIIVPIFSLIIGAYYQKQRDRLLLEQETFFQKKRDNYFKVIEPIISMISNSKNSQEQGKVVSKILSNEYRKEVLSLSLYGNDEVVKAFNDMFQLIYDKEKYNENVSLLIPFLGKVLLEMRKELGNKNTKIDEFQILEFLIKDIKEMKSENFQKYKDIKRYLKYKK</sequence>
<feature type="transmembrane region" description="Helical" evidence="1">
    <location>
        <begin position="6"/>
        <end position="24"/>
    </location>
</feature>
<protein>
    <submittedName>
        <fullName evidence="2">Uncharacterized protein</fullName>
    </submittedName>
</protein>
<accession>A0A3E0E4K8</accession>
<evidence type="ECO:0000313" key="3">
    <source>
        <dbReference type="Proteomes" id="UP000256405"/>
    </source>
</evidence>
<evidence type="ECO:0000256" key="1">
    <source>
        <dbReference type="SAM" id="Phobius"/>
    </source>
</evidence>
<dbReference type="EMBL" id="QUNF01000002">
    <property type="protein sequence ID" value="REG92673.1"/>
    <property type="molecule type" value="Genomic_DNA"/>
</dbReference>
<name>A0A3E0E4K8_9BACT</name>
<keyword evidence="1" id="KW-0472">Membrane</keyword>
<dbReference type="AlphaFoldDB" id="A0A3E0E4K8"/>
<keyword evidence="1" id="KW-0812">Transmembrane</keyword>
<dbReference type="Proteomes" id="UP000256405">
    <property type="component" value="Unassembled WGS sequence"/>
</dbReference>
<reference evidence="2 3" key="1">
    <citation type="submission" date="2018-08" db="EMBL/GenBank/DDBJ databases">
        <title>Genomic Encyclopedia of Archaeal and Bacterial Type Strains, Phase II (KMG-II): from individual species to whole genera.</title>
        <authorList>
            <person name="Goeker M."/>
        </authorList>
    </citation>
    <scope>NUCLEOTIDE SEQUENCE [LARGE SCALE GENOMIC DNA]</scope>
    <source>
        <strain evidence="2 3">DSM 15986</strain>
    </source>
</reference>
<gene>
    <name evidence="2" type="ORF">C8N25_10273</name>
</gene>
<keyword evidence="3" id="KW-1185">Reference proteome</keyword>
<comment type="caution">
    <text evidence="2">The sequence shown here is derived from an EMBL/GenBank/DDBJ whole genome shotgun (WGS) entry which is preliminary data.</text>
</comment>
<keyword evidence="1" id="KW-1133">Transmembrane helix</keyword>
<organism evidence="2 3">
    <name type="scientific">Algoriphagus antarcticus</name>
    <dbReference type="NCBI Taxonomy" id="238540"/>
    <lineage>
        <taxon>Bacteria</taxon>
        <taxon>Pseudomonadati</taxon>
        <taxon>Bacteroidota</taxon>
        <taxon>Cytophagia</taxon>
        <taxon>Cytophagales</taxon>
        <taxon>Cyclobacteriaceae</taxon>
        <taxon>Algoriphagus</taxon>
    </lineage>
</organism>